<dbReference type="Proteomes" id="UP000014073">
    <property type="component" value="Unassembled WGS sequence"/>
</dbReference>
<comment type="caution">
    <text evidence="2">The sequence shown here is derived from an EMBL/GenBank/DDBJ whole genome shotgun (WGS) entry which is preliminary data.</text>
</comment>
<sequence length="162" mass="17734">MVIKFLFMKKILYCLTLVFSALLFSSCLKGGLEDLPEYEDAEITSVSAVRYRYMTDEKSPASGEYLVKEVDLTFDADIDSESGSVKIKVSVPSEFPAGELGNLSTSNLVVAVSISTAARMSPVGDSSQLGVPADWSKLNRYVVQAANGNKKDWTIEIVEFNK</sequence>
<evidence type="ECO:0000313" key="2">
    <source>
        <dbReference type="EMBL" id="EEF78263.1"/>
    </source>
</evidence>
<dbReference type="eggNOG" id="ENOG5032VZN">
    <property type="taxonomic scope" value="Bacteria"/>
</dbReference>
<dbReference type="PROSITE" id="PS51257">
    <property type="entry name" value="PROKAR_LIPOPROTEIN"/>
    <property type="match status" value="1"/>
</dbReference>
<reference evidence="2 3" key="1">
    <citation type="submission" date="2008-12" db="EMBL/GenBank/DDBJ databases">
        <authorList>
            <person name="Fulton L."/>
            <person name="Clifton S."/>
            <person name="Fulton B."/>
            <person name="Xu J."/>
            <person name="Minx P."/>
            <person name="Pepin K.H."/>
            <person name="Johnson M."/>
            <person name="Bhonagiri V."/>
            <person name="Nash W.E."/>
            <person name="Mardis E.R."/>
            <person name="Wilson R.K."/>
        </authorList>
    </citation>
    <scope>NUCLEOTIDE SEQUENCE [LARGE SCALE GENOMIC DNA]</scope>
    <source>
        <strain evidence="2 3">DSM 18228</strain>
    </source>
</reference>
<feature type="domain" description="DUF5018" evidence="1">
    <location>
        <begin position="43"/>
        <end position="156"/>
    </location>
</feature>
<dbReference type="STRING" id="547042.BACCOPRO_03788"/>
<dbReference type="InterPro" id="IPR054460">
    <property type="entry name" value="DUF5018-rel"/>
</dbReference>
<gene>
    <name evidence="2" type="ORF">BACCOPRO_03788</name>
</gene>
<protein>
    <recommendedName>
        <fullName evidence="1">DUF5018 domain-containing protein</fullName>
    </recommendedName>
</protein>
<evidence type="ECO:0000313" key="3">
    <source>
        <dbReference type="Proteomes" id="UP000014073"/>
    </source>
</evidence>
<organism evidence="2 3">
    <name type="scientific">Phocaeicola coprophilus DSM 18228 = JCM 13818</name>
    <dbReference type="NCBI Taxonomy" id="547042"/>
    <lineage>
        <taxon>Bacteria</taxon>
        <taxon>Pseudomonadati</taxon>
        <taxon>Bacteroidota</taxon>
        <taxon>Bacteroidia</taxon>
        <taxon>Bacteroidales</taxon>
        <taxon>Bacteroidaceae</taxon>
        <taxon>Phocaeicola</taxon>
    </lineage>
</organism>
<evidence type="ECO:0000259" key="1">
    <source>
        <dbReference type="Pfam" id="PF22243"/>
    </source>
</evidence>
<dbReference type="AlphaFoldDB" id="S0FCN4"/>
<dbReference type="Pfam" id="PF22243">
    <property type="entry name" value="DUF5018-rel"/>
    <property type="match status" value="1"/>
</dbReference>
<keyword evidence="3" id="KW-1185">Reference proteome</keyword>
<proteinExistence type="predicted"/>
<dbReference type="Gene3D" id="2.60.40.4120">
    <property type="match status" value="1"/>
</dbReference>
<name>S0FCN4_9BACT</name>
<dbReference type="HOGENOM" id="CLU_140211_0_0_10"/>
<accession>S0FCN4</accession>
<dbReference type="EMBL" id="ACBW01000231">
    <property type="protein sequence ID" value="EEF78263.1"/>
    <property type="molecule type" value="Genomic_DNA"/>
</dbReference>